<dbReference type="GO" id="GO:0005509">
    <property type="term" value="F:calcium ion binding"/>
    <property type="evidence" value="ECO:0007669"/>
    <property type="project" value="InterPro"/>
</dbReference>
<evidence type="ECO:0000256" key="1">
    <source>
        <dbReference type="ARBA" id="ARBA00022737"/>
    </source>
</evidence>
<dbReference type="SMART" id="SM00054">
    <property type="entry name" value="EFh"/>
    <property type="match status" value="3"/>
</dbReference>
<dbReference type="OrthoDB" id="1891406at2759"/>
<dbReference type="FunFam" id="1.10.238.10:FF:000073">
    <property type="entry name" value="calcineurin B-like protein 3"/>
    <property type="match status" value="1"/>
</dbReference>
<evidence type="ECO:0000313" key="5">
    <source>
        <dbReference type="Proteomes" id="UP000323000"/>
    </source>
</evidence>
<dbReference type="CDD" id="cd00051">
    <property type="entry name" value="EFh"/>
    <property type="match status" value="2"/>
</dbReference>
<organism evidence="4 5">
    <name type="scientific">Acer yangbiense</name>
    <dbReference type="NCBI Taxonomy" id="1000413"/>
    <lineage>
        <taxon>Eukaryota</taxon>
        <taxon>Viridiplantae</taxon>
        <taxon>Streptophyta</taxon>
        <taxon>Embryophyta</taxon>
        <taxon>Tracheophyta</taxon>
        <taxon>Spermatophyta</taxon>
        <taxon>Magnoliopsida</taxon>
        <taxon>eudicotyledons</taxon>
        <taxon>Gunneridae</taxon>
        <taxon>Pentapetalae</taxon>
        <taxon>rosids</taxon>
        <taxon>malvids</taxon>
        <taxon>Sapindales</taxon>
        <taxon>Sapindaceae</taxon>
        <taxon>Hippocastanoideae</taxon>
        <taxon>Acereae</taxon>
        <taxon>Acer</taxon>
    </lineage>
</organism>
<evidence type="ECO:0000313" key="4">
    <source>
        <dbReference type="EMBL" id="TXG61195.1"/>
    </source>
</evidence>
<proteinExistence type="inferred from homology"/>
<dbReference type="PRINTS" id="PR00450">
    <property type="entry name" value="RECOVERIN"/>
</dbReference>
<keyword evidence="5" id="KW-1185">Reference proteome</keyword>
<dbReference type="Gene3D" id="1.10.238.10">
    <property type="entry name" value="EF-hand"/>
    <property type="match status" value="1"/>
</dbReference>
<protein>
    <recommendedName>
        <fullName evidence="3">EF-hand domain-containing protein</fullName>
    </recommendedName>
</protein>
<sequence>MNRCCKNKLKKLDNEFTDEMEAIPTLTLTADELQQDYMVVFNPENAIGDVPETSKDIVTEELQLALFQTPYGENLFLERVFDLFDEKKNGVIEFEEFIHALSVFHPSAPVEEKIDFAFRLYDLRQTGFIEREEVKQMVIAILMESDIKLPDDLLEAIIDKTFVDAHADKDGRINKEEWKDFAVRHPSLLKNMTLPYLKDISPQYFQVQFSTPSVVALDCMFWIYVGFFLIAESEDDRIVREFAVLLDSHQAYLNKIEELECQKTSLVQTLSDRFMGMRAALITNNSSLKSFGGKLGFTTLQLNELIETSDDTLSGLSLDVVASGLLKLLGFEGGKIMEASQFDLVFVHIGAGEKMNGEKDHAFANDTEYINALLGGILQIAQPGSEVGLRLHLSVVMSYGYVMEADQSNLSILIPKDDKNSNLSKLFPRQSYTMKGENPRNDVRHYCPMLISQWQYAVTRKDMAETFSFKDFEKWGGNLVIPADRFLHEVAFKLWKAPKYGA</sequence>
<gene>
    <name evidence="4" type="ORF">EZV62_012558</name>
</gene>
<dbReference type="InterPro" id="IPR002048">
    <property type="entry name" value="EF_hand_dom"/>
</dbReference>
<dbReference type="SUPFAM" id="SSF47473">
    <property type="entry name" value="EF-hand"/>
    <property type="match status" value="1"/>
</dbReference>
<evidence type="ECO:0000259" key="3">
    <source>
        <dbReference type="PROSITE" id="PS50222"/>
    </source>
</evidence>
<dbReference type="Pfam" id="PF13202">
    <property type="entry name" value="EF-hand_5"/>
    <property type="match status" value="1"/>
</dbReference>
<dbReference type="Pfam" id="PF13499">
    <property type="entry name" value="EF-hand_7"/>
    <property type="match status" value="1"/>
</dbReference>
<reference evidence="5" key="1">
    <citation type="journal article" date="2019" name="Gigascience">
        <title>De novo genome assembly of the endangered Acer yangbiense, a plant species with extremely small populations endemic to Yunnan Province, China.</title>
        <authorList>
            <person name="Yang J."/>
            <person name="Wariss H.M."/>
            <person name="Tao L."/>
            <person name="Zhang R."/>
            <person name="Yun Q."/>
            <person name="Hollingsworth P."/>
            <person name="Dao Z."/>
            <person name="Luo G."/>
            <person name="Guo H."/>
            <person name="Ma Y."/>
            <person name="Sun W."/>
        </authorList>
    </citation>
    <scope>NUCLEOTIDE SEQUENCE [LARGE SCALE GENOMIC DNA]</scope>
    <source>
        <strain evidence="5">cv. Malutang</strain>
    </source>
</reference>
<feature type="domain" description="EF-hand" evidence="3">
    <location>
        <begin position="109"/>
        <end position="144"/>
    </location>
</feature>
<evidence type="ECO:0000256" key="2">
    <source>
        <dbReference type="ARBA" id="ARBA00023774"/>
    </source>
</evidence>
<feature type="domain" description="EF-hand" evidence="3">
    <location>
        <begin position="72"/>
        <end position="107"/>
    </location>
</feature>
<dbReference type="AlphaFoldDB" id="A0A5C7HWL9"/>
<dbReference type="PANTHER" id="PTHR35506:SF1">
    <property type="entry name" value="OS02G0135600 PROTEIN"/>
    <property type="match status" value="1"/>
</dbReference>
<name>A0A5C7HWL9_9ROSI</name>
<dbReference type="PANTHER" id="PTHR35506">
    <property type="entry name" value="OS02G0135600 PROTEIN"/>
    <property type="match status" value="1"/>
</dbReference>
<dbReference type="InterPro" id="IPR011992">
    <property type="entry name" value="EF-hand-dom_pair"/>
</dbReference>
<accession>A0A5C7HWL9</accession>
<comment type="similarity">
    <text evidence="2">Belongs to the calcineurin regulatory subunit family.</text>
</comment>
<comment type="caution">
    <text evidence="4">The sequence shown here is derived from an EMBL/GenBank/DDBJ whole genome shotgun (WGS) entry which is preliminary data.</text>
</comment>
<keyword evidence="1" id="KW-0677">Repeat</keyword>
<dbReference type="EMBL" id="VAHF01000005">
    <property type="protein sequence ID" value="TXG61195.1"/>
    <property type="molecule type" value="Genomic_DNA"/>
</dbReference>
<dbReference type="PROSITE" id="PS50222">
    <property type="entry name" value="EF_HAND_2"/>
    <property type="match status" value="2"/>
</dbReference>
<dbReference type="Proteomes" id="UP000323000">
    <property type="component" value="Chromosome 5"/>
</dbReference>